<name>A0A497EX84_9CREN</name>
<comment type="caution">
    <text evidence="4">The sequence shown here is derived from an EMBL/GenBank/DDBJ whole genome shotgun (WGS) entry which is preliminary data.</text>
</comment>
<dbReference type="Gene3D" id="3.30.1370.10">
    <property type="entry name" value="K Homology domain, type 1"/>
    <property type="match status" value="2"/>
</dbReference>
<dbReference type="AlphaFoldDB" id="A0A497EX84"/>
<dbReference type="SMART" id="SM00322">
    <property type="entry name" value="KH"/>
    <property type="match status" value="2"/>
</dbReference>
<dbReference type="GO" id="GO:0003723">
    <property type="term" value="F:RNA binding"/>
    <property type="evidence" value="ECO:0007669"/>
    <property type="project" value="UniProtKB-UniRule"/>
</dbReference>
<sequence>MGEGGAPIVRDYVNVPSDRIGVIIGNKGMVKREIEARTGIKVYVDTSSCSVTLELDPSKATYEDLLKAKNVILAIAHGFSPERAFRLMDEDQILDIIDLTQYAGSSRNALTRIKGRIIGEKGKTRRIIEEHTGTYISVYENTVAIIGEYERVRIARHAIEMLANGAQHRTVYSYLHREARRLKREEFMLWRKY</sequence>
<feature type="domain" description="K Homology" evidence="3">
    <location>
        <begin position="93"/>
        <end position="164"/>
    </location>
</feature>
<dbReference type="PANTHER" id="PTHR12826">
    <property type="entry name" value="RIBONUCLEASE Y"/>
    <property type="match status" value="1"/>
</dbReference>
<dbReference type="PANTHER" id="PTHR12826:SF13">
    <property type="entry name" value="RNA-BINDING PROTEIN PNO1"/>
    <property type="match status" value="1"/>
</dbReference>
<evidence type="ECO:0000313" key="4">
    <source>
        <dbReference type="EMBL" id="RLE51729.1"/>
    </source>
</evidence>
<dbReference type="InterPro" id="IPR004087">
    <property type="entry name" value="KH_dom"/>
</dbReference>
<dbReference type="Pfam" id="PF00013">
    <property type="entry name" value="KH_1"/>
    <property type="match status" value="1"/>
</dbReference>
<dbReference type="NCBIfam" id="TIGR03665">
    <property type="entry name" value="arCOG04150"/>
    <property type="match status" value="1"/>
</dbReference>
<dbReference type="PROSITE" id="PS50084">
    <property type="entry name" value="KH_TYPE_1"/>
    <property type="match status" value="2"/>
</dbReference>
<protein>
    <submittedName>
        <fullName evidence="4">RNA-processing protein</fullName>
    </submittedName>
</protein>
<dbReference type="InterPro" id="IPR036612">
    <property type="entry name" value="KH_dom_type_1_sf"/>
</dbReference>
<dbReference type="NCBIfam" id="NF010328">
    <property type="entry name" value="PRK13763.1-3"/>
    <property type="match status" value="1"/>
</dbReference>
<dbReference type="EMBL" id="QMQZ01000034">
    <property type="protein sequence ID" value="RLE51729.1"/>
    <property type="molecule type" value="Genomic_DNA"/>
</dbReference>
<accession>A0A497EX84</accession>
<dbReference type="FunFam" id="3.30.1370.10:FF:000076">
    <property type="entry name" value="KH domain protein"/>
    <property type="match status" value="1"/>
</dbReference>
<evidence type="ECO:0000256" key="2">
    <source>
        <dbReference type="PROSITE-ProRule" id="PRU00117"/>
    </source>
</evidence>
<dbReference type="InterPro" id="IPR055211">
    <property type="entry name" value="KH_PNO1_2nd"/>
</dbReference>
<evidence type="ECO:0000259" key="3">
    <source>
        <dbReference type="SMART" id="SM00322"/>
    </source>
</evidence>
<dbReference type="InterPro" id="IPR019964">
    <property type="entry name" value="KH_domain_protein_archaea"/>
</dbReference>
<dbReference type="InterPro" id="IPR004088">
    <property type="entry name" value="KH_dom_type_1"/>
</dbReference>
<dbReference type="Pfam" id="PF22891">
    <property type="entry name" value="KH_PNO1_2nd"/>
    <property type="match status" value="1"/>
</dbReference>
<dbReference type="CDD" id="cd22390">
    <property type="entry name" value="KH-I_Dim2p_like_rpt2"/>
    <property type="match status" value="1"/>
</dbReference>
<gene>
    <name evidence="4" type="ORF">DRJ20_01560</name>
</gene>
<organism evidence="4 5">
    <name type="scientific">Thermoproteota archaeon</name>
    <dbReference type="NCBI Taxonomy" id="2056631"/>
    <lineage>
        <taxon>Archaea</taxon>
        <taxon>Thermoproteota</taxon>
    </lineage>
</organism>
<dbReference type="Proteomes" id="UP000268446">
    <property type="component" value="Unassembled WGS sequence"/>
</dbReference>
<evidence type="ECO:0000313" key="5">
    <source>
        <dbReference type="Proteomes" id="UP000268446"/>
    </source>
</evidence>
<reference evidence="4 5" key="1">
    <citation type="submission" date="2018-06" db="EMBL/GenBank/DDBJ databases">
        <title>Extensive metabolic versatility and redundancy in microbially diverse, dynamic hydrothermal sediments.</title>
        <authorList>
            <person name="Dombrowski N."/>
            <person name="Teske A."/>
            <person name="Baker B.J."/>
        </authorList>
    </citation>
    <scope>NUCLEOTIDE SEQUENCE [LARGE SCALE GENOMIC DNA]</scope>
    <source>
        <strain evidence="4">B29_G17</strain>
    </source>
</reference>
<evidence type="ECO:0000256" key="1">
    <source>
        <dbReference type="ARBA" id="ARBA00022884"/>
    </source>
</evidence>
<feature type="domain" description="K Homology" evidence="3">
    <location>
        <begin position="7"/>
        <end position="77"/>
    </location>
</feature>
<keyword evidence="1 2" id="KW-0694">RNA-binding</keyword>
<proteinExistence type="predicted"/>
<dbReference type="SUPFAM" id="SSF54791">
    <property type="entry name" value="Eukaryotic type KH-domain (KH-domain type I)"/>
    <property type="match status" value="2"/>
</dbReference>